<dbReference type="SUPFAM" id="SSF56399">
    <property type="entry name" value="ADP-ribosylation"/>
    <property type="match status" value="1"/>
</dbReference>
<evidence type="ECO:0000259" key="14">
    <source>
        <dbReference type="PROSITE" id="PS50918"/>
    </source>
</evidence>
<evidence type="ECO:0000259" key="13">
    <source>
        <dbReference type="PROSITE" id="PS50103"/>
    </source>
</evidence>
<organism evidence="16">
    <name type="scientific">Xenopus tropicalis</name>
    <name type="common">Western clawed frog</name>
    <name type="synonym">Silurana tropicalis</name>
    <dbReference type="NCBI Taxonomy" id="8364"/>
    <lineage>
        <taxon>Eukaryota</taxon>
        <taxon>Metazoa</taxon>
        <taxon>Chordata</taxon>
        <taxon>Craniata</taxon>
        <taxon>Vertebrata</taxon>
        <taxon>Euteleostomi</taxon>
        <taxon>Amphibia</taxon>
        <taxon>Batrachia</taxon>
        <taxon>Anura</taxon>
        <taxon>Pipoidea</taxon>
        <taxon>Pipidae</taxon>
        <taxon>Xenopodinae</taxon>
        <taxon>Xenopus</taxon>
        <taxon>Silurana</taxon>
    </lineage>
</organism>
<evidence type="ECO:0000256" key="2">
    <source>
        <dbReference type="ARBA" id="ARBA00004496"/>
    </source>
</evidence>
<accession>A0A6I8QUW5</accession>
<dbReference type="Gene3D" id="3.30.720.50">
    <property type="match status" value="1"/>
</dbReference>
<dbReference type="Gene3D" id="3.30.1370.210">
    <property type="match status" value="1"/>
</dbReference>
<evidence type="ECO:0000256" key="10">
    <source>
        <dbReference type="ARBA" id="ARBA00024347"/>
    </source>
</evidence>
<evidence type="ECO:0000256" key="5">
    <source>
        <dbReference type="ARBA" id="ARBA00022723"/>
    </source>
</evidence>
<evidence type="ECO:0000313" key="16">
    <source>
        <dbReference type="Ensembl" id="ENSXETP00000072154"/>
    </source>
</evidence>
<dbReference type="Pfam" id="PF25261">
    <property type="entry name" value="zf-CCCH_PARP12"/>
    <property type="match status" value="1"/>
</dbReference>
<feature type="domain" description="PARP catalytic" evidence="15">
    <location>
        <begin position="839"/>
        <end position="1008"/>
    </location>
</feature>
<evidence type="ECO:0000256" key="12">
    <source>
        <dbReference type="SAM" id="MobiDB-lite"/>
    </source>
</evidence>
<evidence type="ECO:0000256" key="11">
    <source>
        <dbReference type="PROSITE-ProRule" id="PRU00723"/>
    </source>
</evidence>
<evidence type="ECO:0000256" key="1">
    <source>
        <dbReference type="ARBA" id="ARBA00004123"/>
    </source>
</evidence>
<dbReference type="InterPro" id="IPR057602">
    <property type="entry name" value="Zfn-CCCH_PARP12"/>
</dbReference>
<comment type="similarity">
    <text evidence="10">Belongs to the ARTD/PARP family.</text>
</comment>
<dbReference type="GO" id="GO:0003950">
    <property type="term" value="F:NAD+ poly-ADP-ribosyltransferase activity"/>
    <property type="evidence" value="ECO:0007669"/>
    <property type="project" value="InterPro"/>
</dbReference>
<keyword evidence="6" id="KW-0677">Repeat</keyword>
<dbReference type="GO" id="GO:0005634">
    <property type="term" value="C:nucleus"/>
    <property type="evidence" value="ECO:0007669"/>
    <property type="project" value="UniProtKB-SubCell"/>
</dbReference>
<reference evidence="16" key="1">
    <citation type="journal article" date="2010" name="Science">
        <title>The genome of the Western clawed frog Xenopus tropicalis.</title>
        <authorList>
            <person name="Hellsten U."/>
            <person name="Harland R.M."/>
            <person name="Gilchrist M.J."/>
            <person name="Hendrix D."/>
            <person name="Jurka J."/>
            <person name="Kapitonov V."/>
            <person name="Ovcharenko I."/>
            <person name="Putnam N.H."/>
            <person name="Shu S."/>
            <person name="Taher L."/>
            <person name="Blitz I.L."/>
            <person name="Blumberg B."/>
            <person name="Dichmann D.S."/>
            <person name="Dubchak I."/>
            <person name="Amaya E."/>
            <person name="Detter J.C."/>
            <person name="Fletcher R."/>
            <person name="Gerhard D.S."/>
            <person name="Goodstein D."/>
            <person name="Graves T."/>
            <person name="Grigoriev I.V."/>
            <person name="Grimwood J."/>
            <person name="Kawashima T."/>
            <person name="Lindquist E."/>
            <person name="Lucas S.M."/>
            <person name="Mead P.E."/>
            <person name="Mitros T."/>
            <person name="Ogino H."/>
            <person name="Ohta Y."/>
            <person name="Poliakov A.V."/>
            <person name="Pollet N."/>
            <person name="Robert J."/>
            <person name="Salamov A."/>
            <person name="Sater A.K."/>
            <person name="Schmutz J."/>
            <person name="Terry A."/>
            <person name="Vize P.D."/>
            <person name="Warren W.C."/>
            <person name="Wells D."/>
            <person name="Wills A."/>
            <person name="Wilson R.K."/>
            <person name="Zimmerman L.B."/>
            <person name="Zorn A.M."/>
            <person name="Grainger R."/>
            <person name="Grammer T."/>
            <person name="Khokha M.K."/>
            <person name="Richardson P.M."/>
            <person name="Rokhsar D.S."/>
        </authorList>
    </citation>
    <scope>NUCLEOTIDE SEQUENCE [LARGE SCALE GENOMIC DNA]</scope>
    <source>
        <strain evidence="16">Nigerian</strain>
    </source>
</reference>
<feature type="domain" description="C3H1-type" evidence="13">
    <location>
        <begin position="547"/>
        <end position="569"/>
    </location>
</feature>
<sequence length="1008" mass="120438">MDGEEIMDMICVDSWELEEGEIEENEEESPMVSEETREREKGERKSENKPSKEERQKEKREETREERTRERKNEKCSEEERQREKREETREERERYGKSEKCSEEKRQREKREETMKERERYGKSEKCSEEERQREKREETREERKRERKTEKCSEEERQREKREETREERKRERKTEKCSEEERQREMREETREERTRERKSEEHSEEERQREKREETREERTRERKNEKCSEEERQREKREETREERKRERKSEECSEEERQREKREETREERERYGKSEKCSEEERQREKREETREERTRERKNEKCSEEERQREMREETREERKRERKSEECSEEERHEGERNHKKRKRRDRNKDGHRSKRREPHHSPGSAKHRAANPINEKAGQAQKLMCSAGGSLGVGQLCRSLGLSSSQAKHFMAQEVGKSVMLRMEGEEQMLVARSALRVCTNKMWECQGDCGKLHLCHYHVLDSCTRTPCSFSHDITSGQNLTVLERYQLQVLDIEELRRLLLQNDPTFLPEICKHYNCANGPYGACTFQADCQKLHICKYFLEGECRYQTRCKRPHHLQGPDTLSKLKKWGMGDRWILSLQQIYRNACALRDFRLPVPKQRPMPVGRKAVPSAACADQFSNTPDQSEEICLYYIRKNCIFKDKCMKDHYHLPYRWQALRANGWEDMDDMESVEEAYCNISNGYHLFKPWALDLNFDTMTYKSCRLRRLSTPSSTSKPPHYILTTDWLWYWKDEFNRWNEYGKQGGSTAQAVSDICSSNVEKAFLLDKNATINFKAGSQTYELRLKDMVQKNLESGTERKVCRRPKFVSKEDVKSKKSGKSKSPPDTEPIPSHWDSAQTPDLGFKLVTLDPTSSEHNKVKDLFHSTLRTVSILSIERIQNLSLWEVFLWQREQMKKQNGGKDVEERQLFHGTSDSHIDAICQQNFDWRICGAHGTMYGKGSYFARDASYSHTYTNYRVSQSRVMFLARVLVGEFTAGNPSYLRPPPKNPRHPPAFTTAA</sequence>
<feature type="zinc finger region" description="C3H1-type" evidence="11">
    <location>
        <begin position="634"/>
        <end position="661"/>
    </location>
</feature>
<dbReference type="Bgee" id="ENSXETG00000030388">
    <property type="expression patterns" value="Expressed in liver and 6 other cell types or tissues"/>
</dbReference>
<comment type="subcellular location">
    <subcellularLocation>
        <location evidence="2">Cytoplasm</location>
    </subcellularLocation>
    <subcellularLocation>
        <location evidence="1">Nucleus</location>
    </subcellularLocation>
</comment>
<dbReference type="PROSITE" id="PS51059">
    <property type="entry name" value="PARP_CATALYTIC"/>
    <property type="match status" value="1"/>
</dbReference>
<reference evidence="16" key="2">
    <citation type="submission" date="2020-05" db="UniProtKB">
        <authorList>
            <consortium name="Ensembl"/>
        </authorList>
    </citation>
    <scope>IDENTIFICATION</scope>
</reference>
<feature type="compositionally biased region" description="Basic residues" evidence="12">
    <location>
        <begin position="347"/>
        <end position="368"/>
    </location>
</feature>
<dbReference type="InterPro" id="IPR000571">
    <property type="entry name" value="Znf_CCCH"/>
</dbReference>
<evidence type="ECO:0000256" key="9">
    <source>
        <dbReference type="ARBA" id="ARBA00023242"/>
    </source>
</evidence>
<dbReference type="GO" id="GO:0005737">
    <property type="term" value="C:cytoplasm"/>
    <property type="evidence" value="ECO:0007669"/>
    <property type="project" value="UniProtKB-SubCell"/>
</dbReference>
<keyword evidence="5 11" id="KW-0479">Metal-binding</keyword>
<dbReference type="Ensembl" id="ENSXETT00000101971">
    <property type="protein sequence ID" value="ENSXETP00000072154"/>
    <property type="gene ID" value="ENSXETG00000030388"/>
</dbReference>
<dbReference type="GeneTree" id="ENSGT00940000154649"/>
<keyword evidence="7 11" id="KW-0863">Zinc-finger</keyword>
<dbReference type="InParanoid" id="A0A6I8QUW5"/>
<protein>
    <submittedName>
        <fullName evidence="16">Uncharacterized protein</fullName>
    </submittedName>
</protein>
<keyword evidence="3" id="KW-0963">Cytoplasm</keyword>
<evidence type="ECO:0000256" key="6">
    <source>
        <dbReference type="ARBA" id="ARBA00022737"/>
    </source>
</evidence>
<proteinExistence type="inferred from homology"/>
<dbReference type="Gene3D" id="3.90.228.10">
    <property type="match status" value="1"/>
</dbReference>
<feature type="region of interest" description="Disordered" evidence="12">
    <location>
        <begin position="817"/>
        <end position="848"/>
    </location>
</feature>
<dbReference type="InterPro" id="IPR051712">
    <property type="entry name" value="ARTD-AVP"/>
</dbReference>
<evidence type="ECO:0000256" key="7">
    <source>
        <dbReference type="ARBA" id="ARBA00022771"/>
    </source>
</evidence>
<dbReference type="InterPro" id="IPR004170">
    <property type="entry name" value="WWE_dom"/>
</dbReference>
<evidence type="ECO:0000256" key="3">
    <source>
        <dbReference type="ARBA" id="ARBA00022490"/>
    </source>
</evidence>
<dbReference type="Pfam" id="PF02825">
    <property type="entry name" value="WWE"/>
    <property type="match status" value="1"/>
</dbReference>
<dbReference type="GO" id="GO:0008270">
    <property type="term" value="F:zinc ion binding"/>
    <property type="evidence" value="ECO:0007669"/>
    <property type="project" value="UniProtKB-KW"/>
</dbReference>
<feature type="region of interest" description="Disordered" evidence="12">
    <location>
        <begin position="989"/>
        <end position="1008"/>
    </location>
</feature>
<keyword evidence="8 11" id="KW-0862">Zinc</keyword>
<feature type="zinc finger region" description="C3H1-type" evidence="11">
    <location>
        <begin position="547"/>
        <end position="569"/>
    </location>
</feature>
<dbReference type="PROSITE" id="PS50918">
    <property type="entry name" value="WWE"/>
    <property type="match status" value="1"/>
</dbReference>
<name>A0A6I8QUW5_XENTR</name>
<keyword evidence="4" id="KW-0597">Phosphoprotein</keyword>
<feature type="region of interest" description="Disordered" evidence="12">
    <location>
        <begin position="1"/>
        <end position="380"/>
    </location>
</feature>
<feature type="domain" description="C3H1-type" evidence="13">
    <location>
        <begin position="634"/>
        <end position="661"/>
    </location>
</feature>
<dbReference type="InterPro" id="IPR012317">
    <property type="entry name" value="Poly(ADP-ribose)pol_cat_dom"/>
</dbReference>
<feature type="compositionally biased region" description="Basic and acidic residues" evidence="12">
    <location>
        <begin position="34"/>
        <end position="346"/>
    </location>
</feature>
<keyword evidence="9" id="KW-0539">Nucleus</keyword>
<dbReference type="SUPFAM" id="SSF117839">
    <property type="entry name" value="WWE domain"/>
    <property type="match status" value="1"/>
</dbReference>
<feature type="domain" description="WWE" evidence="14">
    <location>
        <begin position="723"/>
        <end position="812"/>
    </location>
</feature>
<evidence type="ECO:0000256" key="4">
    <source>
        <dbReference type="ARBA" id="ARBA00022553"/>
    </source>
</evidence>
<evidence type="ECO:0000259" key="15">
    <source>
        <dbReference type="PROSITE" id="PS51059"/>
    </source>
</evidence>
<dbReference type="PANTHER" id="PTHR45740:SF16">
    <property type="entry name" value="LOW QUALITY PROTEIN: PROTEIN MONO-ADP-RIBOSYLTRANSFERASE PARP12"/>
    <property type="match status" value="1"/>
</dbReference>
<dbReference type="PANTHER" id="PTHR45740">
    <property type="entry name" value="POLY [ADP-RIBOSE] POLYMERASE"/>
    <property type="match status" value="1"/>
</dbReference>
<feature type="compositionally biased region" description="Acidic residues" evidence="12">
    <location>
        <begin position="15"/>
        <end position="29"/>
    </location>
</feature>
<dbReference type="PROSITE" id="PS50103">
    <property type="entry name" value="ZF_C3H1"/>
    <property type="match status" value="2"/>
</dbReference>
<dbReference type="Pfam" id="PF00644">
    <property type="entry name" value="PARP"/>
    <property type="match status" value="1"/>
</dbReference>
<dbReference type="InterPro" id="IPR037197">
    <property type="entry name" value="WWE_dom_sf"/>
</dbReference>
<dbReference type="AlphaFoldDB" id="A0A6I8QUW5"/>
<evidence type="ECO:0000256" key="8">
    <source>
        <dbReference type="ARBA" id="ARBA00022833"/>
    </source>
</evidence>
<dbReference type="Pfam" id="PF23466">
    <property type="entry name" value="WWE_4"/>
    <property type="match status" value="1"/>
</dbReference>